<keyword evidence="2" id="KW-0812">Transmembrane</keyword>
<keyword evidence="4" id="KW-1185">Reference proteome</keyword>
<comment type="caution">
    <text evidence="3">The sequence shown here is derived from an EMBL/GenBank/DDBJ whole genome shotgun (WGS) entry which is preliminary data.</text>
</comment>
<proteinExistence type="predicted"/>
<feature type="transmembrane region" description="Helical" evidence="2">
    <location>
        <begin position="368"/>
        <end position="393"/>
    </location>
</feature>
<name>A0ABR1U7N1_9PEZI</name>
<keyword evidence="2" id="KW-0472">Membrane</keyword>
<gene>
    <name evidence="3" type="ORF">PG993_000139</name>
</gene>
<feature type="region of interest" description="Disordered" evidence="1">
    <location>
        <begin position="455"/>
        <end position="482"/>
    </location>
</feature>
<sequence length="482" mass="54806">MKKAADEDFFASRPVDGPALFEAVVDDQGASRKRQCQLNWPEIDDWLNSKTPHEFPEPSESQDPQQFSLRIMRRHVRNGQNASRLNLTREGWVKISSTFELHESTVDAFLDDNGAFGFYSYRSTTSPRPINLIKLVLKVPNKISIGYDAISLAYNLSTKSVTALVHGLEPAHWEILMALLSKSLHVCRHPLLLPALMFITHRKRIEKYRHDIDRSIVDLEKETGFGVAGFLRGSRFQNPDLDLESALVRLQSQQTELANLAVVLRFSEKWADFLLKGIARLGQSPLICDQDAILQLEDEMLHLLELPRNQVQTSLSQTQALKDRVQSQASLIFSLISSEENKISRVIAEENSKVALSSKRDSMAMKTVALLTMVFLPGTFVAVSFHSLSPFYAALDTFLSMPFFDWNADTGGTPSSSPFQWIYWVTTMPLTIAFMVGWWVWWKLEDRKWDEELERAKEENQRALGRTTTADSPAYSFDSRVS</sequence>
<evidence type="ECO:0000313" key="4">
    <source>
        <dbReference type="Proteomes" id="UP001444661"/>
    </source>
</evidence>
<accession>A0ABR1U7N1</accession>
<feature type="transmembrane region" description="Helical" evidence="2">
    <location>
        <begin position="421"/>
        <end position="441"/>
    </location>
</feature>
<evidence type="ECO:0000313" key="3">
    <source>
        <dbReference type="EMBL" id="KAK8054912.1"/>
    </source>
</evidence>
<evidence type="ECO:0000256" key="1">
    <source>
        <dbReference type="SAM" id="MobiDB-lite"/>
    </source>
</evidence>
<dbReference type="EMBL" id="JAQQWK010000001">
    <property type="protein sequence ID" value="KAK8054912.1"/>
    <property type="molecule type" value="Genomic_DNA"/>
</dbReference>
<keyword evidence="2" id="KW-1133">Transmembrane helix</keyword>
<reference evidence="3 4" key="1">
    <citation type="submission" date="2023-01" db="EMBL/GenBank/DDBJ databases">
        <title>Analysis of 21 Apiospora genomes using comparative genomics revels a genus with tremendous synthesis potential of carbohydrate active enzymes and secondary metabolites.</title>
        <authorList>
            <person name="Sorensen T."/>
        </authorList>
    </citation>
    <scope>NUCLEOTIDE SEQUENCE [LARGE SCALE GENOMIC DNA]</scope>
    <source>
        <strain evidence="3 4">CBS 33761</strain>
    </source>
</reference>
<evidence type="ECO:0000256" key="2">
    <source>
        <dbReference type="SAM" id="Phobius"/>
    </source>
</evidence>
<dbReference type="Proteomes" id="UP001444661">
    <property type="component" value="Unassembled WGS sequence"/>
</dbReference>
<organism evidence="3 4">
    <name type="scientific">Apiospora rasikravindrae</name>
    <dbReference type="NCBI Taxonomy" id="990691"/>
    <lineage>
        <taxon>Eukaryota</taxon>
        <taxon>Fungi</taxon>
        <taxon>Dikarya</taxon>
        <taxon>Ascomycota</taxon>
        <taxon>Pezizomycotina</taxon>
        <taxon>Sordariomycetes</taxon>
        <taxon>Xylariomycetidae</taxon>
        <taxon>Amphisphaeriales</taxon>
        <taxon>Apiosporaceae</taxon>
        <taxon>Apiospora</taxon>
    </lineage>
</organism>
<protein>
    <submittedName>
        <fullName evidence="3">Uncharacterized protein</fullName>
    </submittedName>
</protein>